<dbReference type="Gene3D" id="1.10.10.10">
    <property type="entry name" value="Winged helix-like DNA-binding domain superfamily/Winged helix DNA-binding domain"/>
    <property type="match status" value="1"/>
</dbReference>
<protein>
    <submittedName>
        <fullName evidence="2">MBL fold metallo-hydrolase</fullName>
    </submittedName>
</protein>
<name>A0ABW3LJ92_9BACI</name>
<reference evidence="3" key="1">
    <citation type="journal article" date="2019" name="Int. J. Syst. Evol. Microbiol.">
        <title>The Global Catalogue of Microorganisms (GCM) 10K type strain sequencing project: providing services to taxonomists for standard genome sequencing and annotation.</title>
        <authorList>
            <consortium name="The Broad Institute Genomics Platform"/>
            <consortium name="The Broad Institute Genome Sequencing Center for Infectious Disease"/>
            <person name="Wu L."/>
            <person name="Ma J."/>
        </authorList>
    </citation>
    <scope>NUCLEOTIDE SEQUENCE [LARGE SCALE GENOMIC DNA]</scope>
    <source>
        <strain evidence="3">CCUG 56754</strain>
    </source>
</reference>
<evidence type="ECO:0000313" key="3">
    <source>
        <dbReference type="Proteomes" id="UP001597040"/>
    </source>
</evidence>
<feature type="domain" description="Metallo-beta-lactamase" evidence="1">
    <location>
        <begin position="20"/>
        <end position="227"/>
    </location>
</feature>
<dbReference type="PANTHER" id="PTHR23131:SF4">
    <property type="entry name" value="METALLO-BETA-LACTAMASE SUPERFAMILY POTEIN"/>
    <property type="match status" value="1"/>
</dbReference>
<dbReference type="SMART" id="SM00849">
    <property type="entry name" value="Lactamase_B"/>
    <property type="match status" value="1"/>
</dbReference>
<dbReference type="PANTHER" id="PTHR23131">
    <property type="entry name" value="ENDORIBONUCLEASE LACTB2"/>
    <property type="match status" value="1"/>
</dbReference>
<keyword evidence="3" id="KW-1185">Reference proteome</keyword>
<evidence type="ECO:0000259" key="1">
    <source>
        <dbReference type="SMART" id="SM00849"/>
    </source>
</evidence>
<proteinExistence type="predicted"/>
<dbReference type="Pfam" id="PF21221">
    <property type="entry name" value="B_lactamase-like_C"/>
    <property type="match status" value="1"/>
</dbReference>
<dbReference type="InterPro" id="IPR048933">
    <property type="entry name" value="B_lactamase-like_C"/>
</dbReference>
<dbReference type="CDD" id="cd07725">
    <property type="entry name" value="TTHA1429-like_MBL-fold"/>
    <property type="match status" value="1"/>
</dbReference>
<comment type="caution">
    <text evidence="2">The sequence shown here is derived from an EMBL/GenBank/DDBJ whole genome shotgun (WGS) entry which is preliminary data.</text>
</comment>
<evidence type="ECO:0000313" key="2">
    <source>
        <dbReference type="EMBL" id="MFD1037564.1"/>
    </source>
</evidence>
<sequence length="312" mass="35688">MLEEYGLKLIKLDLPFRLNHVNCFIAEGENGWKVIDTGLNNTPTRRRWEQELVGKKVSDIIVTHYHPDHYGYAGALQEKTSACVSMTKVDSDAGSNAWQENTINNLSDNYMLADIPEDIATKMIVNTKEFVSSVTPYPTVGHYLEEREKFPIGKYEYEVIFTPGHSDGLVSFYNKEKNMLLSTDHILPKITPNISYWFHGDPNPLGTYLQSLDKIRKLDADFVVPSHGNPFYGANKRIDEIRSHHDDRLAHTLELVRGSSTVYEVCQKLFKKELTIHETRFAIGETIAHLEYLVARGECKKETVNGKYLYTI</sequence>
<dbReference type="Proteomes" id="UP001597040">
    <property type="component" value="Unassembled WGS sequence"/>
</dbReference>
<dbReference type="RefSeq" id="WP_390359702.1">
    <property type="nucleotide sequence ID" value="NZ_JBHTKJ010000007.1"/>
</dbReference>
<dbReference type="EMBL" id="JBHTKJ010000007">
    <property type="protein sequence ID" value="MFD1037564.1"/>
    <property type="molecule type" value="Genomic_DNA"/>
</dbReference>
<dbReference type="InterPro" id="IPR036388">
    <property type="entry name" value="WH-like_DNA-bd_sf"/>
</dbReference>
<dbReference type="InterPro" id="IPR001279">
    <property type="entry name" value="Metallo-B-lactamas"/>
</dbReference>
<dbReference type="InterPro" id="IPR050662">
    <property type="entry name" value="Sec-metab_biosynth-thioest"/>
</dbReference>
<dbReference type="SUPFAM" id="SSF56281">
    <property type="entry name" value="Metallo-hydrolase/oxidoreductase"/>
    <property type="match status" value="1"/>
</dbReference>
<organism evidence="2 3">
    <name type="scientific">Virgibacillus byunsanensis</name>
    <dbReference type="NCBI Taxonomy" id="570945"/>
    <lineage>
        <taxon>Bacteria</taxon>
        <taxon>Bacillati</taxon>
        <taxon>Bacillota</taxon>
        <taxon>Bacilli</taxon>
        <taxon>Bacillales</taxon>
        <taxon>Bacillaceae</taxon>
        <taxon>Virgibacillus</taxon>
    </lineage>
</organism>
<accession>A0ABW3LJ92</accession>
<dbReference type="Gene3D" id="3.60.15.10">
    <property type="entry name" value="Ribonuclease Z/Hydroxyacylglutathione hydrolase-like"/>
    <property type="match status" value="1"/>
</dbReference>
<dbReference type="Pfam" id="PF00753">
    <property type="entry name" value="Lactamase_B"/>
    <property type="match status" value="1"/>
</dbReference>
<dbReference type="InterPro" id="IPR036866">
    <property type="entry name" value="RibonucZ/Hydroxyglut_hydro"/>
</dbReference>
<gene>
    <name evidence="2" type="ORF">ACFQ3N_03880</name>
</gene>